<dbReference type="InterPro" id="IPR019734">
    <property type="entry name" value="TPR_rpt"/>
</dbReference>
<evidence type="ECO:0000313" key="4">
    <source>
        <dbReference type="Proteomes" id="UP000613193"/>
    </source>
</evidence>
<reference evidence="3" key="1">
    <citation type="submission" date="2020-12" db="EMBL/GenBank/DDBJ databases">
        <title>Bacterial novel species Mucilaginibacter sp. SD-g isolated from soil.</title>
        <authorList>
            <person name="Jung H.-Y."/>
        </authorList>
    </citation>
    <scope>NUCLEOTIDE SEQUENCE</scope>
    <source>
        <strain evidence="3">SD-g</strain>
    </source>
</reference>
<keyword evidence="4" id="KW-1185">Reference proteome</keyword>
<dbReference type="RefSeq" id="WP_200066948.1">
    <property type="nucleotide sequence ID" value="NZ_JAEHFW010000003.1"/>
</dbReference>
<feature type="repeat" description="TPR" evidence="1">
    <location>
        <begin position="96"/>
        <end position="129"/>
    </location>
</feature>
<sequence length="611" mass="69586">MRVPKYIKIKRHLCILILVLFSCSNHLFAQANELQLARQYMGNGEPQKALDIYQKLYRQDNELYYPQYLNGLLGNKKFDDAEAVTKKMIRKHPEDSQYKIDLGAVYTQQGNTDKADAVYTDLIKNLPANQNEISRLAAQFYQNSNVDYAIRIFEQGRKILNNDALFSFELINLFRYKHDKARLTEEYLNFLPANPVFINQAENMLSSVYEGSEDYDILRSALLKKIQKDPQQTIFINLLIWQYLQQKEFDQALNQQLALSRRQNDDGNGVFELCRTLTNNNAYDAAIRGYEYVISKGKENSNYVPAKIELINTKNLKITSGLYTQADLLGLEADYKQLLTEFGSNRGTVFAMQKLANLQAFKLHKLDDAQALLEKAVAVNGVRSSLLADCKLDLGDIYLLNNRPWDATLLYSQVEKDNPNTNVAQDALLRNARLAYYTGDFNWSRRQLDVLKAATSQLIANDALNLSLLISDNLAADSSGAALKMYARADLLIFAGQTDKALLTLDSIDKKYPGNALVADILMAKTKIRLQQKDYANAVVLLKNIAEQYSYSLWADDAVFMLGDIYEHQLANPTLAKTYYQKIISDYPGSLWLNDARKRFRVLRGDKGEAL</sequence>
<gene>
    <name evidence="3" type="ORF">I5M19_13800</name>
</gene>
<evidence type="ECO:0000313" key="3">
    <source>
        <dbReference type="EMBL" id="MBK0380393.1"/>
    </source>
</evidence>
<dbReference type="Gene3D" id="1.25.40.10">
    <property type="entry name" value="Tetratricopeptide repeat domain"/>
    <property type="match status" value="4"/>
</dbReference>
<dbReference type="AlphaFoldDB" id="A0A934UN43"/>
<accession>A0A934UN43</accession>
<protein>
    <submittedName>
        <fullName evidence="3">Tetratricopeptide repeat protein</fullName>
    </submittedName>
</protein>
<dbReference type="InterPro" id="IPR011990">
    <property type="entry name" value="TPR-like_helical_dom_sf"/>
</dbReference>
<evidence type="ECO:0000256" key="1">
    <source>
        <dbReference type="PROSITE-ProRule" id="PRU00339"/>
    </source>
</evidence>
<dbReference type="Pfam" id="PF14559">
    <property type="entry name" value="TPR_19"/>
    <property type="match status" value="1"/>
</dbReference>
<dbReference type="SUPFAM" id="SSF48452">
    <property type="entry name" value="TPR-like"/>
    <property type="match status" value="3"/>
</dbReference>
<dbReference type="Proteomes" id="UP000613193">
    <property type="component" value="Unassembled WGS sequence"/>
</dbReference>
<dbReference type="EMBL" id="JAEHFW010000003">
    <property type="protein sequence ID" value="MBK0380393.1"/>
    <property type="molecule type" value="Genomic_DNA"/>
</dbReference>
<name>A0A934UN43_9SPHI</name>
<feature type="signal peptide" evidence="2">
    <location>
        <begin position="1"/>
        <end position="31"/>
    </location>
</feature>
<organism evidence="3 4">
    <name type="scientific">Mucilaginibacter segetis</name>
    <dbReference type="NCBI Taxonomy" id="2793071"/>
    <lineage>
        <taxon>Bacteria</taxon>
        <taxon>Pseudomonadati</taxon>
        <taxon>Bacteroidota</taxon>
        <taxon>Sphingobacteriia</taxon>
        <taxon>Sphingobacteriales</taxon>
        <taxon>Sphingobacteriaceae</taxon>
        <taxon>Mucilaginibacter</taxon>
    </lineage>
</organism>
<dbReference type="PROSITE" id="PS50005">
    <property type="entry name" value="TPR"/>
    <property type="match status" value="1"/>
</dbReference>
<keyword evidence="2" id="KW-0732">Signal</keyword>
<evidence type="ECO:0000256" key="2">
    <source>
        <dbReference type="SAM" id="SignalP"/>
    </source>
</evidence>
<comment type="caution">
    <text evidence="3">The sequence shown here is derived from an EMBL/GenBank/DDBJ whole genome shotgun (WGS) entry which is preliminary data.</text>
</comment>
<feature type="chain" id="PRO_5037415252" evidence="2">
    <location>
        <begin position="32"/>
        <end position="611"/>
    </location>
</feature>
<dbReference type="PROSITE" id="PS51257">
    <property type="entry name" value="PROKAR_LIPOPROTEIN"/>
    <property type="match status" value="1"/>
</dbReference>
<proteinExistence type="predicted"/>
<dbReference type="Pfam" id="PF13174">
    <property type="entry name" value="TPR_6"/>
    <property type="match status" value="1"/>
</dbReference>
<keyword evidence="1" id="KW-0802">TPR repeat</keyword>